<dbReference type="AlphaFoldDB" id="A0A0N4X2F1"/>
<accession>A0A0N4X2F1</accession>
<evidence type="ECO:0000313" key="1">
    <source>
        <dbReference type="WBParaSite" id="HPLM_0001853701-mRNA-1"/>
    </source>
</evidence>
<name>A0A0N4X2F1_HAEPC</name>
<proteinExistence type="predicted"/>
<dbReference type="WBParaSite" id="HPLM_0001853701-mRNA-1">
    <property type="protein sequence ID" value="HPLM_0001853701-mRNA-1"/>
    <property type="gene ID" value="HPLM_0001853701"/>
</dbReference>
<reference evidence="1" key="1">
    <citation type="submission" date="2017-02" db="UniProtKB">
        <authorList>
            <consortium name="WormBaseParasite"/>
        </authorList>
    </citation>
    <scope>IDENTIFICATION</scope>
</reference>
<protein>
    <submittedName>
        <fullName evidence="1">Ig-like domain-containing protein</fullName>
    </submittedName>
</protein>
<sequence>LPKVISEEALTTATSNDALECADCLKDHRSVQRFAWFTGPIEKVP</sequence>
<organism evidence="1">
    <name type="scientific">Haemonchus placei</name>
    <name type="common">Barber's pole worm</name>
    <dbReference type="NCBI Taxonomy" id="6290"/>
    <lineage>
        <taxon>Eukaryota</taxon>
        <taxon>Metazoa</taxon>
        <taxon>Ecdysozoa</taxon>
        <taxon>Nematoda</taxon>
        <taxon>Chromadorea</taxon>
        <taxon>Rhabditida</taxon>
        <taxon>Rhabditina</taxon>
        <taxon>Rhabditomorpha</taxon>
        <taxon>Strongyloidea</taxon>
        <taxon>Trichostrongylidae</taxon>
        <taxon>Haemonchus</taxon>
    </lineage>
</organism>